<dbReference type="AlphaFoldDB" id="C0XGW6"/>
<dbReference type="HOGENOM" id="CLU_3081046_0_0_9"/>
<keyword evidence="3" id="KW-1185">Reference proteome</keyword>
<evidence type="ECO:0000313" key="2">
    <source>
        <dbReference type="EMBL" id="EEI25392.1"/>
    </source>
</evidence>
<keyword evidence="1" id="KW-0812">Transmembrane</keyword>
<gene>
    <name evidence="2" type="ORF">HMPREF0519_0477</name>
</gene>
<sequence length="52" mass="6338">MNQLSFEHNIEEFVKNCSTMNMYKKIAATLFICHNFLNFICFPYFDHTTHRF</sequence>
<comment type="caution">
    <text evidence="2">The sequence shown here is derived from an EMBL/GenBank/DDBJ whole genome shotgun (WGS) entry which is preliminary data.</text>
</comment>
<accession>C0XGW6</accession>
<dbReference type="Proteomes" id="UP000003752">
    <property type="component" value="Unassembled WGS sequence"/>
</dbReference>
<evidence type="ECO:0000313" key="3">
    <source>
        <dbReference type="Proteomes" id="UP000003752"/>
    </source>
</evidence>
<reference evidence="2 3" key="1">
    <citation type="submission" date="2009-01" db="EMBL/GenBank/DDBJ databases">
        <authorList>
            <person name="Qin X."/>
            <person name="Bachman B."/>
            <person name="Battles P."/>
            <person name="Bell A."/>
            <person name="Bess C."/>
            <person name="Bickham C."/>
            <person name="Chaboub L."/>
            <person name="Chen D."/>
            <person name="Coyle M."/>
            <person name="Deiros D.R."/>
            <person name="Dinh H."/>
            <person name="Forbes L."/>
            <person name="Fowler G."/>
            <person name="Francisco L."/>
            <person name="Fu Q."/>
            <person name="Gubbala S."/>
            <person name="Hale W."/>
            <person name="Han Y."/>
            <person name="Hemphill L."/>
            <person name="Highlander S.K."/>
            <person name="Hirani K."/>
            <person name="Hogues M."/>
            <person name="Jackson L."/>
            <person name="Jakkamsetti A."/>
            <person name="Javaid M."/>
            <person name="Jiang H."/>
            <person name="Korchina V."/>
            <person name="Kovar C."/>
            <person name="Lara F."/>
            <person name="Lee S."/>
            <person name="Mata R."/>
            <person name="Mathew T."/>
            <person name="Moen C."/>
            <person name="Morales K."/>
            <person name="Munidasa M."/>
            <person name="Nazareth L."/>
            <person name="Ngo R."/>
            <person name="Nguyen L."/>
            <person name="Okwuonu G."/>
            <person name="Ongeri F."/>
            <person name="Patil S."/>
            <person name="Petrosino J."/>
            <person name="Pham C."/>
            <person name="Pham P."/>
            <person name="Pu L.-L."/>
            <person name="Puazo M."/>
            <person name="Raj R."/>
            <person name="Reid J."/>
            <person name="Rouhana J."/>
            <person name="Saada N."/>
            <person name="Shang Y."/>
            <person name="Simmons D."/>
            <person name="Thornton R."/>
            <person name="Warren J."/>
            <person name="Weissenberger G."/>
            <person name="Zhang J."/>
            <person name="Zhang L."/>
            <person name="Zhou C."/>
            <person name="Zhu D."/>
            <person name="Muzny D."/>
            <person name="Worley K."/>
            <person name="Gibbs R."/>
        </authorList>
    </citation>
    <scope>NUCLEOTIDE SEQUENCE [LARGE SCALE GENOMIC DNA]</scope>
    <source>
        <strain evidence="3">ATCC 8290 / DSM 20176 / CCUG 30140 / JCM 1155 / KCTC 3500 / NBRC 15886 / NCIMB 8040 / NRRL B-1843 / 9</strain>
    </source>
</reference>
<evidence type="ECO:0000256" key="1">
    <source>
        <dbReference type="SAM" id="Phobius"/>
    </source>
</evidence>
<dbReference type="PATRIC" id="fig|1423757.3.peg.2697"/>
<name>C0XGW6_LENH9</name>
<protein>
    <submittedName>
        <fullName evidence="2">Uncharacterized protein</fullName>
    </submittedName>
</protein>
<feature type="transmembrane region" description="Helical" evidence="1">
    <location>
        <begin position="26"/>
        <end position="45"/>
    </location>
</feature>
<proteinExistence type="predicted"/>
<dbReference type="EMBL" id="ACGP01000090">
    <property type="protein sequence ID" value="EEI25392.1"/>
    <property type="molecule type" value="Genomic_DNA"/>
</dbReference>
<keyword evidence="1" id="KW-1133">Transmembrane helix</keyword>
<organism evidence="2 3">
    <name type="scientific">Lentilactobacillus hilgardii (strain ATCC 8290 / DSM 20176 / CCUG 30140 / JCM 1155 / KCTC 3500 / NBRC 15886 / NCIMB 8040 / NRRL B-1843 / 9)</name>
    <dbReference type="NCBI Taxonomy" id="1423757"/>
    <lineage>
        <taxon>Bacteria</taxon>
        <taxon>Bacillati</taxon>
        <taxon>Bacillota</taxon>
        <taxon>Bacilli</taxon>
        <taxon>Lactobacillales</taxon>
        <taxon>Lactobacillaceae</taxon>
        <taxon>Lentilactobacillus</taxon>
    </lineage>
</organism>
<keyword evidence="1" id="KW-0472">Membrane</keyword>